<dbReference type="Pfam" id="PF10504">
    <property type="entry name" value="DUF2452"/>
    <property type="match status" value="1"/>
</dbReference>
<dbReference type="InterPro" id="IPR019534">
    <property type="entry name" value="DUF2452"/>
</dbReference>
<evidence type="ECO:0000313" key="1">
    <source>
        <dbReference type="EMBL" id="TXD68195.1"/>
    </source>
</evidence>
<comment type="caution">
    <text evidence="1">The sequence shown here is derived from an EMBL/GenBank/DDBJ whole genome shotgun (WGS) entry which is preliminary data.</text>
</comment>
<dbReference type="RefSeq" id="WP_111816875.1">
    <property type="nucleotide sequence ID" value="NZ_CBCRZQ010000011.1"/>
</dbReference>
<protein>
    <submittedName>
        <fullName evidence="1">DUF2452 domain-containing protein</fullName>
    </submittedName>
</protein>
<reference evidence="1 2" key="1">
    <citation type="submission" date="2019-08" db="EMBL/GenBank/DDBJ databases">
        <title>Genome of Aequorivita lipolytica Y10-2 (type strain).</title>
        <authorList>
            <person name="Bowman J.P."/>
        </authorList>
    </citation>
    <scope>NUCLEOTIDE SEQUENCE [LARGE SCALE GENOMIC DNA]</scope>
    <source>
        <strain evidence="1 2">Y10-2</strain>
    </source>
</reference>
<name>A0A5C6YLU8_9FLAO</name>
<accession>A0A5C6YLU8</accession>
<dbReference type="AlphaFoldDB" id="A0A5C6YLU8"/>
<keyword evidence="2" id="KW-1185">Reference proteome</keyword>
<organism evidence="1 2">
    <name type="scientific">Aequorivita lipolytica</name>
    <dbReference type="NCBI Taxonomy" id="153267"/>
    <lineage>
        <taxon>Bacteria</taxon>
        <taxon>Pseudomonadati</taxon>
        <taxon>Bacteroidota</taxon>
        <taxon>Flavobacteriia</taxon>
        <taxon>Flavobacteriales</taxon>
        <taxon>Flavobacteriaceae</taxon>
        <taxon>Aequorivita</taxon>
    </lineage>
</organism>
<dbReference type="EMBL" id="VORU01000013">
    <property type="protein sequence ID" value="TXD68195.1"/>
    <property type="molecule type" value="Genomic_DNA"/>
</dbReference>
<proteinExistence type="predicted"/>
<dbReference type="Proteomes" id="UP000321945">
    <property type="component" value="Unassembled WGS sequence"/>
</dbReference>
<gene>
    <name evidence="1" type="ORF">ESV24_12980</name>
</gene>
<dbReference type="OrthoDB" id="662061at2"/>
<sequence length="136" mass="15895">MADEKKPDNVVFNIEKQRYDAALKPYATSVGAPVITITDTTAWKNRSINKTNHKINAKYVELKTEYEKMITEFEYNNLIFNSEFSFEPVIGEVYHLYKRKEGNSFLSLIAPEQCNFKHIGSFYLNVDQTWEKVNEI</sequence>
<evidence type="ECO:0000313" key="2">
    <source>
        <dbReference type="Proteomes" id="UP000321945"/>
    </source>
</evidence>